<dbReference type="Proteomes" id="UP001062846">
    <property type="component" value="Chromosome 1"/>
</dbReference>
<gene>
    <name evidence="1" type="ORF">RHMOL_Rhmol01G0193800</name>
</gene>
<comment type="caution">
    <text evidence="1">The sequence shown here is derived from an EMBL/GenBank/DDBJ whole genome shotgun (WGS) entry which is preliminary data.</text>
</comment>
<evidence type="ECO:0000313" key="2">
    <source>
        <dbReference type="Proteomes" id="UP001062846"/>
    </source>
</evidence>
<reference evidence="1" key="1">
    <citation type="submission" date="2022-02" db="EMBL/GenBank/DDBJ databases">
        <title>Plant Genome Project.</title>
        <authorList>
            <person name="Zhang R.-G."/>
        </authorList>
    </citation>
    <scope>NUCLEOTIDE SEQUENCE</scope>
    <source>
        <strain evidence="1">AT1</strain>
    </source>
</reference>
<keyword evidence="2" id="KW-1185">Reference proteome</keyword>
<proteinExistence type="predicted"/>
<dbReference type="EMBL" id="CM046388">
    <property type="protein sequence ID" value="KAI8572378.1"/>
    <property type="molecule type" value="Genomic_DNA"/>
</dbReference>
<name>A0ACC0Q6L2_RHOML</name>
<protein>
    <submittedName>
        <fullName evidence="1">Uncharacterized protein</fullName>
    </submittedName>
</protein>
<sequence>MHDHRGLRPCSSRNWRISCGWVDWNGGNAAEIRVAPRKSFRGKTSLSKALRYRGDTCWSFI</sequence>
<evidence type="ECO:0000313" key="1">
    <source>
        <dbReference type="EMBL" id="KAI8572378.1"/>
    </source>
</evidence>
<organism evidence="1 2">
    <name type="scientific">Rhododendron molle</name>
    <name type="common">Chinese azalea</name>
    <name type="synonym">Azalea mollis</name>
    <dbReference type="NCBI Taxonomy" id="49168"/>
    <lineage>
        <taxon>Eukaryota</taxon>
        <taxon>Viridiplantae</taxon>
        <taxon>Streptophyta</taxon>
        <taxon>Embryophyta</taxon>
        <taxon>Tracheophyta</taxon>
        <taxon>Spermatophyta</taxon>
        <taxon>Magnoliopsida</taxon>
        <taxon>eudicotyledons</taxon>
        <taxon>Gunneridae</taxon>
        <taxon>Pentapetalae</taxon>
        <taxon>asterids</taxon>
        <taxon>Ericales</taxon>
        <taxon>Ericaceae</taxon>
        <taxon>Ericoideae</taxon>
        <taxon>Rhodoreae</taxon>
        <taxon>Rhododendron</taxon>
    </lineage>
</organism>
<accession>A0ACC0Q6L2</accession>